<proteinExistence type="predicted"/>
<evidence type="ECO:0000313" key="3">
    <source>
        <dbReference type="Proteomes" id="UP000214600"/>
    </source>
</evidence>
<dbReference type="Proteomes" id="UP000214600">
    <property type="component" value="Unassembled WGS sequence"/>
</dbReference>
<dbReference type="EMBL" id="CABVQC010000021">
    <property type="protein sequence ID" value="VWB73306.1"/>
    <property type="molecule type" value="Genomic_DNA"/>
</dbReference>
<name>A0A228HM42_9BURK</name>
<reference evidence="3" key="1">
    <citation type="submission" date="2017-06" db="EMBL/GenBank/DDBJ databases">
        <authorList>
            <person name="LiPuma J."/>
            <person name="Spilker T."/>
        </authorList>
    </citation>
    <scope>NUCLEOTIDE SEQUENCE [LARGE SCALE GENOMIC DNA]</scope>
    <source>
        <strain evidence="3">AU17325</strain>
    </source>
</reference>
<evidence type="ECO:0000313" key="1">
    <source>
        <dbReference type="EMBL" id="OXI30969.1"/>
    </source>
</evidence>
<dbReference type="EMBL" id="NKFA01000049">
    <property type="protein sequence ID" value="OXI30969.1"/>
    <property type="molecule type" value="Genomic_DNA"/>
</dbReference>
<reference evidence="1" key="2">
    <citation type="submission" date="2017-06" db="EMBL/GenBank/DDBJ databases">
        <authorList>
            <person name="Kim H.J."/>
            <person name="Triplett B.A."/>
        </authorList>
    </citation>
    <scope>NUCLEOTIDE SEQUENCE [LARGE SCALE GENOMIC DNA]</scope>
    <source>
        <strain evidence="1">AU17325</strain>
    </source>
</reference>
<organism evidence="1 3">
    <name type="scientific">Burkholderia aenigmatica</name>
    <dbReference type="NCBI Taxonomy" id="2015348"/>
    <lineage>
        <taxon>Bacteria</taxon>
        <taxon>Pseudomonadati</taxon>
        <taxon>Pseudomonadota</taxon>
        <taxon>Betaproteobacteria</taxon>
        <taxon>Burkholderiales</taxon>
        <taxon>Burkholderiaceae</taxon>
        <taxon>Burkholderia</taxon>
        <taxon>Burkholderia cepacia complex</taxon>
    </lineage>
</organism>
<accession>A0A6P2M432</accession>
<gene>
    <name evidence="2" type="ORF">BLA13014_03340</name>
    <name evidence="1" type="ORF">CFB84_43180</name>
</gene>
<protein>
    <submittedName>
        <fullName evidence="1">Uncharacterized protein</fullName>
    </submittedName>
</protein>
<evidence type="ECO:0000313" key="2">
    <source>
        <dbReference type="EMBL" id="VWB73306.1"/>
    </source>
</evidence>
<reference evidence="1 3" key="3">
    <citation type="submission" date="2017-08" db="EMBL/GenBank/DDBJ databases">
        <title>WGS of novel Burkholderia cepaca complex species.</title>
        <authorList>
            <person name="Lipuma J."/>
            <person name="Spilker T."/>
        </authorList>
    </citation>
    <scope>NUCLEOTIDE SEQUENCE [LARGE SCALE GENOMIC DNA]</scope>
    <source>
        <strain evidence="1 3">AU17325</strain>
    </source>
</reference>
<evidence type="ECO:0000313" key="4">
    <source>
        <dbReference type="Proteomes" id="UP000494261"/>
    </source>
</evidence>
<sequence>MQVPAFFDIASNNVNDPAKIRQVCTCCFQVGEVPLDLKWVLHIFVDPRDDQGVQIVNLLKIFECIQLTVCHVAEQITELANQQAVYREITDCIEFHSILDHPLQELTFSTPGRLLYPSL</sequence>
<reference evidence="2 4" key="4">
    <citation type="submission" date="2019-09" db="EMBL/GenBank/DDBJ databases">
        <authorList>
            <person name="Depoorter E."/>
        </authorList>
    </citation>
    <scope>NUCLEOTIDE SEQUENCE [LARGE SCALE GENOMIC DNA]</scope>
    <source>
        <strain evidence="2">LMG 13014</strain>
    </source>
</reference>
<dbReference type="Proteomes" id="UP000494261">
    <property type="component" value="Unassembled WGS sequence"/>
</dbReference>
<accession>A0A228HM42</accession>
<dbReference type="AlphaFoldDB" id="A0A228HM42"/>